<evidence type="ECO:0000313" key="1">
    <source>
        <dbReference type="EMBL" id="GFC92282.1"/>
    </source>
</evidence>
<comment type="caution">
    <text evidence="1">The sequence shown here is derived from an EMBL/GenBank/DDBJ whole genome shotgun (WGS) entry which is preliminary data.</text>
</comment>
<feature type="non-terminal residue" evidence="1">
    <location>
        <position position="1"/>
    </location>
</feature>
<protein>
    <submittedName>
        <fullName evidence="1">Uncharacterized protein</fullName>
    </submittedName>
</protein>
<reference evidence="1" key="1">
    <citation type="journal article" date="2019" name="Sci. Rep.">
        <title>Draft genome of Tanacetum cinerariifolium, the natural source of mosquito coil.</title>
        <authorList>
            <person name="Yamashiro T."/>
            <person name="Shiraishi A."/>
            <person name="Satake H."/>
            <person name="Nakayama K."/>
        </authorList>
    </citation>
    <scope>NUCLEOTIDE SEQUENCE</scope>
</reference>
<sequence>VVNADKFMTPLPDRWSIWSTAWSIGLGEKEDDSFLVINISGKVVKYNIISNTINQFFDIGSNEMDDEYELFPAYKVAHYPYEFILSFASV</sequence>
<accession>A0A699S4E1</accession>
<proteinExistence type="predicted"/>
<name>A0A699S4E1_TANCI</name>
<dbReference type="EMBL" id="BKCJ011136740">
    <property type="protein sequence ID" value="GFC92282.1"/>
    <property type="molecule type" value="Genomic_DNA"/>
</dbReference>
<organism evidence="1">
    <name type="scientific">Tanacetum cinerariifolium</name>
    <name type="common">Dalmatian daisy</name>
    <name type="synonym">Chrysanthemum cinerariifolium</name>
    <dbReference type="NCBI Taxonomy" id="118510"/>
    <lineage>
        <taxon>Eukaryota</taxon>
        <taxon>Viridiplantae</taxon>
        <taxon>Streptophyta</taxon>
        <taxon>Embryophyta</taxon>
        <taxon>Tracheophyta</taxon>
        <taxon>Spermatophyta</taxon>
        <taxon>Magnoliopsida</taxon>
        <taxon>eudicotyledons</taxon>
        <taxon>Gunneridae</taxon>
        <taxon>Pentapetalae</taxon>
        <taxon>asterids</taxon>
        <taxon>campanulids</taxon>
        <taxon>Asterales</taxon>
        <taxon>Asteraceae</taxon>
        <taxon>Asteroideae</taxon>
        <taxon>Anthemideae</taxon>
        <taxon>Anthemidinae</taxon>
        <taxon>Tanacetum</taxon>
    </lineage>
</organism>
<dbReference type="AlphaFoldDB" id="A0A699S4E1"/>
<gene>
    <name evidence="1" type="ORF">Tci_864252</name>
</gene>